<dbReference type="Pfam" id="PF26640">
    <property type="entry name" value="DUF8212"/>
    <property type="match status" value="1"/>
</dbReference>
<proteinExistence type="predicted"/>
<keyword evidence="3" id="KW-0378">Hydrolase</keyword>
<comment type="caution">
    <text evidence="3">The sequence shown here is derived from an EMBL/GenBank/DDBJ whole genome shotgun (WGS) entry which is preliminary data.</text>
</comment>
<sequence length="651" mass="72828">MSIAKKMSWAARRETTRPEDMAYSLMGIFGVYMPPLYGEGTHAFIRLQEAIMKTSNDQTIFAWTSPPAPSLGHGLEHTSTMLALSPSQFQDSSHFKPLSLGEYNKSLAAGGCKLDYATTNVGLSIRLPIFKIQAAEGLYAAFLACTENRNRVPSAIFLRASADTPPGHFWRTNSNNGPIERGDQWWFSLSGRHDLATQDIYVLPRFTSASEQNIEPAWGKVDMGQIKGTILQRFNLPSQLAPTRVLDHLHHVPDPGIDELKTLHQVRQSVDTQQVDSLIDLADLRLRFSIATLPSRMTSFYGREDVLQELMDIFFPSKRNVTRCPIICTLSGLEGIGKTQTAVEFSHHCVENHVFGTVLWIQADSYESLMRGFSNIASEFGLDQLQSSDDEIITAVKLWLSDLDQHRGLLGGMAHSAKWLLVFDNANDDSLFMPFLPLNGPGCVLLTTRRSHLWFPTGAEDISLKPFTIQESSDMLKKRTKMDGDFRVISNHIGGLPLALERVADRIVRRELSVDELTQSFNQTNDRPPHPGYQGTLSVVWESISGGISSSSLTVSQVISFLVSGLTRDSVLVPSQPLPLQCFPRRESDLIQCLKERHRRSVITRSAVRHRLQVHMHFQQVVRGRMKPDERQKALSTAGALMSSFWAKVCP</sequence>
<dbReference type="Gene3D" id="3.40.50.300">
    <property type="entry name" value="P-loop containing nucleotide triphosphate hydrolases"/>
    <property type="match status" value="1"/>
</dbReference>
<keyword evidence="1" id="KW-0812">Transmembrane</keyword>
<evidence type="ECO:0000256" key="1">
    <source>
        <dbReference type="SAM" id="Phobius"/>
    </source>
</evidence>
<accession>A0A9P9HBG0</accession>
<dbReference type="InterPro" id="IPR027417">
    <property type="entry name" value="P-loop_NTPase"/>
</dbReference>
<dbReference type="PANTHER" id="PTHR10622:SF10">
    <property type="entry name" value="HET DOMAIN-CONTAINING PROTEIN"/>
    <property type="match status" value="1"/>
</dbReference>
<protein>
    <submittedName>
        <fullName evidence="3">P-loop containing nucleoside triphosphate hydrolase protein</fullName>
    </submittedName>
</protein>
<feature type="domain" description="DUF8212" evidence="2">
    <location>
        <begin position="42"/>
        <end position="134"/>
    </location>
</feature>
<dbReference type="OrthoDB" id="6161812at2759"/>
<reference evidence="3" key="1">
    <citation type="journal article" date="2021" name="Nat. Commun.">
        <title>Genetic determinants of endophytism in the Arabidopsis root mycobiome.</title>
        <authorList>
            <person name="Mesny F."/>
            <person name="Miyauchi S."/>
            <person name="Thiergart T."/>
            <person name="Pickel B."/>
            <person name="Atanasova L."/>
            <person name="Karlsson M."/>
            <person name="Huettel B."/>
            <person name="Barry K.W."/>
            <person name="Haridas S."/>
            <person name="Chen C."/>
            <person name="Bauer D."/>
            <person name="Andreopoulos W."/>
            <person name="Pangilinan J."/>
            <person name="LaButti K."/>
            <person name="Riley R."/>
            <person name="Lipzen A."/>
            <person name="Clum A."/>
            <person name="Drula E."/>
            <person name="Henrissat B."/>
            <person name="Kohler A."/>
            <person name="Grigoriev I.V."/>
            <person name="Martin F.M."/>
            <person name="Hacquard S."/>
        </authorList>
    </citation>
    <scope>NUCLEOTIDE SEQUENCE</scope>
    <source>
        <strain evidence="3">FSSC 5 MPI-SDFR-AT-0091</strain>
    </source>
</reference>
<organism evidence="3 4">
    <name type="scientific">Fusarium solani</name>
    <name type="common">Filamentous fungus</name>
    <dbReference type="NCBI Taxonomy" id="169388"/>
    <lineage>
        <taxon>Eukaryota</taxon>
        <taxon>Fungi</taxon>
        <taxon>Dikarya</taxon>
        <taxon>Ascomycota</taxon>
        <taxon>Pezizomycotina</taxon>
        <taxon>Sordariomycetes</taxon>
        <taxon>Hypocreomycetidae</taxon>
        <taxon>Hypocreales</taxon>
        <taxon>Nectriaceae</taxon>
        <taxon>Fusarium</taxon>
        <taxon>Fusarium solani species complex</taxon>
    </lineage>
</organism>
<name>A0A9P9HBG0_FUSSL</name>
<keyword evidence="1" id="KW-0472">Membrane</keyword>
<dbReference type="GO" id="GO:0016787">
    <property type="term" value="F:hydrolase activity"/>
    <property type="evidence" value="ECO:0007669"/>
    <property type="project" value="UniProtKB-KW"/>
</dbReference>
<evidence type="ECO:0000259" key="2">
    <source>
        <dbReference type="Pfam" id="PF26640"/>
    </source>
</evidence>
<dbReference type="SUPFAM" id="SSF52540">
    <property type="entry name" value="P-loop containing nucleoside triphosphate hydrolases"/>
    <property type="match status" value="1"/>
</dbReference>
<evidence type="ECO:0000313" key="3">
    <source>
        <dbReference type="EMBL" id="KAH7254560.1"/>
    </source>
</evidence>
<gene>
    <name evidence="3" type="ORF">B0J15DRAFT_494644</name>
</gene>
<dbReference type="Proteomes" id="UP000736672">
    <property type="component" value="Unassembled WGS sequence"/>
</dbReference>
<keyword evidence="1" id="KW-1133">Transmembrane helix</keyword>
<dbReference type="EMBL" id="JAGTJS010000010">
    <property type="protein sequence ID" value="KAH7254560.1"/>
    <property type="molecule type" value="Genomic_DNA"/>
</dbReference>
<dbReference type="InterPro" id="IPR058525">
    <property type="entry name" value="DUF8212"/>
</dbReference>
<dbReference type="PANTHER" id="PTHR10622">
    <property type="entry name" value="HET DOMAIN-CONTAINING PROTEIN"/>
    <property type="match status" value="1"/>
</dbReference>
<feature type="transmembrane region" description="Helical" evidence="1">
    <location>
        <begin position="21"/>
        <end position="38"/>
    </location>
</feature>
<keyword evidence="4" id="KW-1185">Reference proteome</keyword>
<evidence type="ECO:0000313" key="4">
    <source>
        <dbReference type="Proteomes" id="UP000736672"/>
    </source>
</evidence>
<dbReference type="AlphaFoldDB" id="A0A9P9HBG0"/>